<keyword evidence="3 8" id="KW-0812">Transmembrane</keyword>
<feature type="transmembrane region" description="Helical" evidence="8">
    <location>
        <begin position="39"/>
        <end position="60"/>
    </location>
</feature>
<accession>A0A327JH54</accession>
<dbReference type="EMBL" id="NPEV01000041">
    <property type="protein sequence ID" value="RAI25750.1"/>
    <property type="molecule type" value="Genomic_DNA"/>
</dbReference>
<keyword evidence="4 8" id="KW-1278">Translocase</keyword>
<dbReference type="PANTHER" id="PTHR30586:SF0">
    <property type="entry name" value="ION-TRANSLOCATING OXIDOREDUCTASE COMPLEX SUBUNIT E"/>
    <property type="match status" value="1"/>
</dbReference>
<feature type="transmembrane region" description="Helical" evidence="8">
    <location>
        <begin position="72"/>
        <end position="92"/>
    </location>
</feature>
<evidence type="ECO:0000256" key="4">
    <source>
        <dbReference type="ARBA" id="ARBA00022967"/>
    </source>
</evidence>
<reference evidence="9 10" key="1">
    <citation type="submission" date="2017-07" db="EMBL/GenBank/DDBJ databases">
        <title>Draft Genome Sequences of Select Purple Nonsulfur Bacteria.</title>
        <authorList>
            <person name="Lasarre B."/>
            <person name="Mckinlay J.B."/>
        </authorList>
    </citation>
    <scope>NUCLEOTIDE SEQUENCE [LARGE SCALE GENOMIC DNA]</scope>
    <source>
        <strain evidence="9 10">DSM 11290</strain>
    </source>
</reference>
<evidence type="ECO:0000256" key="1">
    <source>
        <dbReference type="ARBA" id="ARBA00004127"/>
    </source>
</evidence>
<comment type="subunit">
    <text evidence="8">The complex is composed of six subunits: RnfA, RnfB, RnfC, RnfD, RnfE and RnfG.</text>
</comment>
<dbReference type="HAMAP" id="MF_00478">
    <property type="entry name" value="RsxE_RnfE"/>
    <property type="match status" value="1"/>
</dbReference>
<evidence type="ECO:0000256" key="7">
    <source>
        <dbReference type="ARBA" id="ARBA00023136"/>
    </source>
</evidence>
<dbReference type="EC" id="7.-.-.-" evidence="8"/>
<dbReference type="GO" id="GO:0012505">
    <property type="term" value="C:endomembrane system"/>
    <property type="evidence" value="ECO:0007669"/>
    <property type="project" value="UniProtKB-SubCell"/>
</dbReference>
<protein>
    <recommendedName>
        <fullName evidence="8">Ion-translocating oxidoreductase complex subunit E</fullName>
        <ecNumber evidence="8">7.-.-.-</ecNumber>
    </recommendedName>
    <alternativeName>
        <fullName evidence="8">Rnf electron transport complex subunit E</fullName>
    </alternativeName>
</protein>
<dbReference type="InterPro" id="IPR003667">
    <property type="entry name" value="NqrDE/RnfAE"/>
</dbReference>
<comment type="subcellular location">
    <subcellularLocation>
        <location evidence="8">Cell inner membrane</location>
        <topology evidence="8">Multi-pass membrane protein</topology>
    </subcellularLocation>
    <subcellularLocation>
        <location evidence="1">Endomembrane system</location>
        <topology evidence="1">Multi-pass membrane protein</topology>
    </subcellularLocation>
</comment>
<dbReference type="GO" id="GO:0005886">
    <property type="term" value="C:plasma membrane"/>
    <property type="evidence" value="ECO:0007669"/>
    <property type="project" value="UniProtKB-SubCell"/>
</dbReference>
<sequence>MSTDYKRIASDAMWSNNVVFAQMLALCPLLAVTGTATNGLGMGLATTAVLVASGLIVSILRKMIEPEIRIPAFVLIIAILVTLVEMVMNAWLHDLYKVLGLFIPLIVTNCAILGRAEAFASKVKVLPAAFDGLMMGLGFTFALVVLGAIREIISAGTLFANASLFLGDSFSFLEITVIPEYRGFLLLALPPGGFLVLGLLLAGKRILDARSSRPADADAEEETRPAAKEIVVGN</sequence>
<evidence type="ECO:0000313" key="9">
    <source>
        <dbReference type="EMBL" id="RAI25750.1"/>
    </source>
</evidence>
<feature type="transmembrane region" description="Helical" evidence="8">
    <location>
        <begin position="12"/>
        <end position="33"/>
    </location>
</feature>
<dbReference type="PANTHER" id="PTHR30586">
    <property type="entry name" value="ELECTRON TRANSPORT COMPLEX PROTEIN RNFE"/>
    <property type="match status" value="1"/>
</dbReference>
<dbReference type="InterPro" id="IPR010968">
    <property type="entry name" value="RnfE"/>
</dbReference>
<feature type="transmembrane region" description="Helical" evidence="8">
    <location>
        <begin position="183"/>
        <end position="203"/>
    </location>
</feature>
<organism evidence="9 10">
    <name type="scientific">Rhodobium orientis</name>
    <dbReference type="NCBI Taxonomy" id="34017"/>
    <lineage>
        <taxon>Bacteria</taxon>
        <taxon>Pseudomonadati</taxon>
        <taxon>Pseudomonadota</taxon>
        <taxon>Alphaproteobacteria</taxon>
        <taxon>Hyphomicrobiales</taxon>
        <taxon>Rhodobiaceae</taxon>
        <taxon>Rhodobium</taxon>
    </lineage>
</organism>
<dbReference type="GO" id="GO:0022900">
    <property type="term" value="P:electron transport chain"/>
    <property type="evidence" value="ECO:0007669"/>
    <property type="project" value="UniProtKB-UniRule"/>
</dbReference>
<keyword evidence="10" id="KW-1185">Reference proteome</keyword>
<keyword evidence="6 8" id="KW-1133">Transmembrane helix</keyword>
<keyword evidence="8" id="KW-1003">Cell membrane</keyword>
<dbReference type="RefSeq" id="WP_111435532.1">
    <property type="nucleotide sequence ID" value="NZ_JACIGG010000015.1"/>
</dbReference>
<comment type="similarity">
    <text evidence="8">Belongs to the NqrDE/RnfAE family.</text>
</comment>
<feature type="transmembrane region" description="Helical" evidence="8">
    <location>
        <begin position="128"/>
        <end position="149"/>
    </location>
</feature>
<dbReference type="PIRSF" id="PIRSF006102">
    <property type="entry name" value="NQR_DE"/>
    <property type="match status" value="1"/>
</dbReference>
<dbReference type="OrthoDB" id="9782945at2"/>
<keyword evidence="8" id="KW-0997">Cell inner membrane</keyword>
<proteinExistence type="inferred from homology"/>
<dbReference type="NCBIfam" id="NF009070">
    <property type="entry name" value="PRK12405.1"/>
    <property type="match status" value="1"/>
</dbReference>
<evidence type="ECO:0000256" key="8">
    <source>
        <dbReference type="HAMAP-Rule" id="MF_00478"/>
    </source>
</evidence>
<keyword evidence="7 8" id="KW-0472">Membrane</keyword>
<dbReference type="Pfam" id="PF02508">
    <property type="entry name" value="Rnf-Nqr"/>
    <property type="match status" value="1"/>
</dbReference>
<comment type="caution">
    <text evidence="9">The sequence shown here is derived from an EMBL/GenBank/DDBJ whole genome shotgun (WGS) entry which is preliminary data.</text>
</comment>
<comment type="function">
    <text evidence="8">Part of a membrane-bound complex that couples electron transfer with translocation of ions across the membrane.</text>
</comment>
<evidence type="ECO:0000256" key="2">
    <source>
        <dbReference type="ARBA" id="ARBA00022448"/>
    </source>
</evidence>
<dbReference type="NCBIfam" id="TIGR01948">
    <property type="entry name" value="rnfE"/>
    <property type="match status" value="1"/>
</dbReference>
<evidence type="ECO:0000313" key="10">
    <source>
        <dbReference type="Proteomes" id="UP000249299"/>
    </source>
</evidence>
<keyword evidence="5 8" id="KW-0249">Electron transport</keyword>
<keyword evidence="2 8" id="KW-0813">Transport</keyword>
<evidence type="ECO:0000256" key="5">
    <source>
        <dbReference type="ARBA" id="ARBA00022982"/>
    </source>
</evidence>
<gene>
    <name evidence="8" type="primary">rnfE</name>
    <name evidence="9" type="ORF">CH339_16715</name>
</gene>
<name>A0A327JH54_9HYPH</name>
<evidence type="ECO:0000256" key="6">
    <source>
        <dbReference type="ARBA" id="ARBA00022989"/>
    </source>
</evidence>
<evidence type="ECO:0000256" key="3">
    <source>
        <dbReference type="ARBA" id="ARBA00022692"/>
    </source>
</evidence>
<dbReference type="Proteomes" id="UP000249299">
    <property type="component" value="Unassembled WGS sequence"/>
</dbReference>
<dbReference type="AlphaFoldDB" id="A0A327JH54"/>